<evidence type="ECO:0000313" key="22">
    <source>
        <dbReference type="Proteomes" id="UP001054252"/>
    </source>
</evidence>
<evidence type="ECO:0000256" key="17">
    <source>
        <dbReference type="SAM" id="MobiDB-lite"/>
    </source>
</evidence>
<evidence type="ECO:0000256" key="3">
    <source>
        <dbReference type="ARBA" id="ARBA00022679"/>
    </source>
</evidence>
<dbReference type="SUPFAM" id="SSF56112">
    <property type="entry name" value="Protein kinase-like (PK-like)"/>
    <property type="match status" value="1"/>
</dbReference>
<evidence type="ECO:0000256" key="18">
    <source>
        <dbReference type="SAM" id="Phobius"/>
    </source>
</evidence>
<dbReference type="PROSITE" id="PS51473">
    <property type="entry name" value="GNK2"/>
    <property type="match status" value="1"/>
</dbReference>
<evidence type="ECO:0000256" key="12">
    <source>
        <dbReference type="ARBA" id="ARBA00023170"/>
    </source>
</evidence>
<feature type="transmembrane region" description="Helical" evidence="18">
    <location>
        <begin position="119"/>
        <end position="144"/>
    </location>
</feature>
<comment type="catalytic activity">
    <reaction evidence="14">
        <text>L-seryl-[protein] + ATP = O-phospho-L-seryl-[protein] + ADP + H(+)</text>
        <dbReference type="Rhea" id="RHEA:17989"/>
        <dbReference type="Rhea" id="RHEA-COMP:9863"/>
        <dbReference type="Rhea" id="RHEA-COMP:11604"/>
        <dbReference type="ChEBI" id="CHEBI:15378"/>
        <dbReference type="ChEBI" id="CHEBI:29999"/>
        <dbReference type="ChEBI" id="CHEBI:30616"/>
        <dbReference type="ChEBI" id="CHEBI:83421"/>
        <dbReference type="ChEBI" id="CHEBI:456216"/>
    </reaction>
</comment>
<keyword evidence="10 18" id="KW-1133">Transmembrane helix</keyword>
<evidence type="ECO:0000256" key="15">
    <source>
        <dbReference type="ARBA" id="ARBA00047951"/>
    </source>
</evidence>
<keyword evidence="3" id="KW-0808">Transferase</keyword>
<dbReference type="FunFam" id="1.10.510.10:FF:000129">
    <property type="entry name" value="cysteine-rich receptor-like protein kinase 10"/>
    <property type="match status" value="1"/>
</dbReference>
<dbReference type="Pfam" id="PF07714">
    <property type="entry name" value="PK_Tyr_Ser-Thr"/>
    <property type="match status" value="1"/>
</dbReference>
<evidence type="ECO:0000256" key="7">
    <source>
        <dbReference type="ARBA" id="ARBA00022741"/>
    </source>
</evidence>
<dbReference type="InterPro" id="IPR011009">
    <property type="entry name" value="Kinase-like_dom_sf"/>
</dbReference>
<feature type="binding site" evidence="16">
    <location>
        <position position="210"/>
    </location>
    <ligand>
        <name>ATP</name>
        <dbReference type="ChEBI" id="CHEBI:30616"/>
    </ligand>
</feature>
<keyword evidence="12" id="KW-0675">Receptor</keyword>
<dbReference type="PANTHER" id="PTHR27002">
    <property type="entry name" value="RECEPTOR-LIKE SERINE/THREONINE-PROTEIN KINASE SD1-8"/>
    <property type="match status" value="1"/>
</dbReference>
<evidence type="ECO:0000256" key="4">
    <source>
        <dbReference type="ARBA" id="ARBA00022692"/>
    </source>
</evidence>
<keyword evidence="9 16" id="KW-0067">ATP-binding</keyword>
<dbReference type="InterPro" id="IPR008271">
    <property type="entry name" value="Ser/Thr_kinase_AS"/>
</dbReference>
<evidence type="ECO:0000256" key="11">
    <source>
        <dbReference type="ARBA" id="ARBA00023136"/>
    </source>
</evidence>
<feature type="domain" description="Gnk2-homologous" evidence="20">
    <location>
        <begin position="1"/>
        <end position="81"/>
    </location>
</feature>
<evidence type="ECO:0000256" key="8">
    <source>
        <dbReference type="ARBA" id="ARBA00022777"/>
    </source>
</evidence>
<dbReference type="GO" id="GO:0005886">
    <property type="term" value="C:plasma membrane"/>
    <property type="evidence" value="ECO:0007669"/>
    <property type="project" value="TreeGrafter"/>
</dbReference>
<dbReference type="PANTHER" id="PTHR27002:SF980">
    <property type="entry name" value="CYSTEINE-RICH RECEPTOR-LIKE PROTEIN KINASE 10 ISOFORM X1"/>
    <property type="match status" value="1"/>
</dbReference>
<evidence type="ECO:0000256" key="16">
    <source>
        <dbReference type="PROSITE-ProRule" id="PRU10141"/>
    </source>
</evidence>
<keyword evidence="22" id="KW-1185">Reference proteome</keyword>
<dbReference type="GO" id="GO:0006950">
    <property type="term" value="P:response to stress"/>
    <property type="evidence" value="ECO:0007669"/>
    <property type="project" value="UniProtKB-ARBA"/>
</dbReference>
<proteinExistence type="predicted"/>
<keyword evidence="2" id="KW-0723">Serine/threonine-protein kinase</keyword>
<dbReference type="Gene3D" id="1.10.510.10">
    <property type="entry name" value="Transferase(Phosphotransferase) domain 1"/>
    <property type="match status" value="1"/>
</dbReference>
<dbReference type="PROSITE" id="PS50011">
    <property type="entry name" value="PROTEIN_KINASE_DOM"/>
    <property type="match status" value="1"/>
</dbReference>
<dbReference type="CDD" id="cd23509">
    <property type="entry name" value="Gnk2-like"/>
    <property type="match status" value="1"/>
</dbReference>
<dbReference type="InterPro" id="IPR038408">
    <property type="entry name" value="GNK2_sf"/>
</dbReference>
<evidence type="ECO:0000256" key="1">
    <source>
        <dbReference type="ARBA" id="ARBA00004167"/>
    </source>
</evidence>
<sequence>MFSSITKTCGGSLRKFATGTSAVLPFDTIYALSQCTPDLSQLQCTSCLDDSITQIPICCNGKRGGRVVGRSCNLRFEIYSFYNVTADGQPPSPPPLSPTPTNGTTRLRPGEEGNSSRNIIIIVVSTIVSLIFIILLCICILSGVRKSKKIVGKADEAVEDEIQSAEALQYDFSTIRVATSNFSEINKLGQGGFGAVYKGKLANGQEIAVKRLSMNSGQGDPEFKNEVQLVAKLQHRNLVRLHGFCLEKMERLLVYEFVPNSSLDNFLFDPIKCTQLDWEKRYKIIEGVARGLLYLHEDSRLRIIHRDLKTSNILLDAEMKPKISDFGMARLFGMDQTQDATSRIVGTYGYMAPEYAMHGQLSVKTDVFSFGVLVLEIVSGQKNNSFRHQDNAIDLINYTWRSWREGTVMNIVDPNLMEGSRAEIMRCIHLALLCLQKNVAQRPTMASIVLMLTSYSVSLPAPSRVGFMHSVSQSDMSSLQDFNSRSIKSHQSRHDASLASNNEVSLTELDPR</sequence>
<dbReference type="GO" id="GO:0004674">
    <property type="term" value="F:protein serine/threonine kinase activity"/>
    <property type="evidence" value="ECO:0007669"/>
    <property type="project" value="UniProtKB-KW"/>
</dbReference>
<keyword evidence="13" id="KW-0325">Glycoprotein</keyword>
<evidence type="ECO:0000313" key="21">
    <source>
        <dbReference type="EMBL" id="GKV41754.1"/>
    </source>
</evidence>
<name>A0AAV5LY96_9ROSI</name>
<dbReference type="InterPro" id="IPR000719">
    <property type="entry name" value="Prot_kinase_dom"/>
</dbReference>
<comment type="catalytic activity">
    <reaction evidence="15">
        <text>L-threonyl-[protein] + ATP = O-phospho-L-threonyl-[protein] + ADP + H(+)</text>
        <dbReference type="Rhea" id="RHEA:46608"/>
        <dbReference type="Rhea" id="RHEA-COMP:11060"/>
        <dbReference type="Rhea" id="RHEA-COMP:11605"/>
        <dbReference type="ChEBI" id="CHEBI:15378"/>
        <dbReference type="ChEBI" id="CHEBI:30013"/>
        <dbReference type="ChEBI" id="CHEBI:30616"/>
        <dbReference type="ChEBI" id="CHEBI:61977"/>
        <dbReference type="ChEBI" id="CHEBI:456216"/>
    </reaction>
</comment>
<organism evidence="21 22">
    <name type="scientific">Rubroshorea leprosula</name>
    <dbReference type="NCBI Taxonomy" id="152421"/>
    <lineage>
        <taxon>Eukaryota</taxon>
        <taxon>Viridiplantae</taxon>
        <taxon>Streptophyta</taxon>
        <taxon>Embryophyta</taxon>
        <taxon>Tracheophyta</taxon>
        <taxon>Spermatophyta</taxon>
        <taxon>Magnoliopsida</taxon>
        <taxon>eudicotyledons</taxon>
        <taxon>Gunneridae</taxon>
        <taxon>Pentapetalae</taxon>
        <taxon>rosids</taxon>
        <taxon>malvids</taxon>
        <taxon>Malvales</taxon>
        <taxon>Dipterocarpaceae</taxon>
        <taxon>Rubroshorea</taxon>
    </lineage>
</organism>
<keyword evidence="5" id="KW-0732">Signal</keyword>
<feature type="domain" description="Protein kinase" evidence="19">
    <location>
        <begin position="182"/>
        <end position="456"/>
    </location>
</feature>
<evidence type="ECO:0000259" key="19">
    <source>
        <dbReference type="PROSITE" id="PS50011"/>
    </source>
</evidence>
<evidence type="ECO:0000259" key="20">
    <source>
        <dbReference type="PROSITE" id="PS51473"/>
    </source>
</evidence>
<keyword evidence="4 18" id="KW-0812">Transmembrane</keyword>
<evidence type="ECO:0000256" key="14">
    <source>
        <dbReference type="ARBA" id="ARBA00047558"/>
    </source>
</evidence>
<protein>
    <submittedName>
        <fullName evidence="21">Uncharacterized protein</fullName>
    </submittedName>
</protein>
<dbReference type="Gene3D" id="3.30.430.20">
    <property type="entry name" value="Gnk2 domain, C-X8-C-X2-C motif"/>
    <property type="match status" value="1"/>
</dbReference>
<comment type="caution">
    <text evidence="21">The sequence shown here is derived from an EMBL/GenBank/DDBJ whole genome shotgun (WGS) entry which is preliminary data.</text>
</comment>
<feature type="region of interest" description="Disordered" evidence="17">
    <location>
        <begin position="490"/>
        <end position="512"/>
    </location>
</feature>
<dbReference type="InterPro" id="IPR017441">
    <property type="entry name" value="Protein_kinase_ATP_BS"/>
</dbReference>
<keyword evidence="7 16" id="KW-0547">Nucleotide-binding</keyword>
<evidence type="ECO:0000256" key="2">
    <source>
        <dbReference type="ARBA" id="ARBA00022527"/>
    </source>
</evidence>
<dbReference type="InterPro" id="IPR001245">
    <property type="entry name" value="Ser-Thr/Tyr_kinase_cat_dom"/>
</dbReference>
<dbReference type="CDD" id="cd14066">
    <property type="entry name" value="STKc_IRAK"/>
    <property type="match status" value="1"/>
</dbReference>
<dbReference type="Pfam" id="PF01657">
    <property type="entry name" value="Stress-antifung"/>
    <property type="match status" value="1"/>
</dbReference>
<dbReference type="EMBL" id="BPVZ01000152">
    <property type="protein sequence ID" value="GKV41754.1"/>
    <property type="molecule type" value="Genomic_DNA"/>
</dbReference>
<dbReference type="PROSITE" id="PS00107">
    <property type="entry name" value="PROTEIN_KINASE_ATP"/>
    <property type="match status" value="1"/>
</dbReference>
<evidence type="ECO:0000256" key="10">
    <source>
        <dbReference type="ARBA" id="ARBA00022989"/>
    </source>
</evidence>
<evidence type="ECO:0000256" key="13">
    <source>
        <dbReference type="ARBA" id="ARBA00023180"/>
    </source>
</evidence>
<evidence type="ECO:0000256" key="9">
    <source>
        <dbReference type="ARBA" id="ARBA00022840"/>
    </source>
</evidence>
<dbReference type="AlphaFoldDB" id="A0AAV5LY96"/>
<evidence type="ECO:0000256" key="6">
    <source>
        <dbReference type="ARBA" id="ARBA00022737"/>
    </source>
</evidence>
<gene>
    <name evidence="21" type="ORF">SLEP1_g49246</name>
</gene>
<dbReference type="FunFam" id="3.30.200.20:FF:000142">
    <property type="entry name" value="Cysteine-rich receptor-like protein kinase 10"/>
    <property type="match status" value="1"/>
</dbReference>
<keyword evidence="8" id="KW-0418">Kinase</keyword>
<dbReference type="PROSITE" id="PS00108">
    <property type="entry name" value="PROTEIN_KINASE_ST"/>
    <property type="match status" value="1"/>
</dbReference>
<dbReference type="InterPro" id="IPR002902">
    <property type="entry name" value="GNK2"/>
</dbReference>
<dbReference type="GO" id="GO:0005524">
    <property type="term" value="F:ATP binding"/>
    <property type="evidence" value="ECO:0007669"/>
    <property type="project" value="UniProtKB-UniRule"/>
</dbReference>
<evidence type="ECO:0000256" key="5">
    <source>
        <dbReference type="ARBA" id="ARBA00022729"/>
    </source>
</evidence>
<keyword evidence="11 18" id="KW-0472">Membrane</keyword>
<reference evidence="21 22" key="1">
    <citation type="journal article" date="2021" name="Commun. Biol.">
        <title>The genome of Shorea leprosula (Dipterocarpaceae) highlights the ecological relevance of drought in aseasonal tropical rainforests.</title>
        <authorList>
            <person name="Ng K.K.S."/>
            <person name="Kobayashi M.J."/>
            <person name="Fawcett J.A."/>
            <person name="Hatakeyama M."/>
            <person name="Paape T."/>
            <person name="Ng C.H."/>
            <person name="Ang C.C."/>
            <person name="Tnah L.H."/>
            <person name="Lee C.T."/>
            <person name="Nishiyama T."/>
            <person name="Sese J."/>
            <person name="O'Brien M.J."/>
            <person name="Copetti D."/>
            <person name="Mohd Noor M.I."/>
            <person name="Ong R.C."/>
            <person name="Putra M."/>
            <person name="Sireger I.Z."/>
            <person name="Indrioko S."/>
            <person name="Kosugi Y."/>
            <person name="Izuno A."/>
            <person name="Isagi Y."/>
            <person name="Lee S.L."/>
            <person name="Shimizu K.K."/>
        </authorList>
    </citation>
    <scope>NUCLEOTIDE SEQUENCE [LARGE SCALE GENOMIC DNA]</scope>
    <source>
        <strain evidence="21">214</strain>
    </source>
</reference>
<keyword evidence="6" id="KW-0677">Repeat</keyword>
<dbReference type="Gene3D" id="3.30.200.20">
    <property type="entry name" value="Phosphorylase Kinase, domain 1"/>
    <property type="match status" value="1"/>
</dbReference>
<accession>A0AAV5LY96</accession>
<comment type="subcellular location">
    <subcellularLocation>
        <location evidence="1">Membrane</location>
        <topology evidence="1">Single-pass membrane protein</topology>
    </subcellularLocation>
</comment>
<dbReference type="Proteomes" id="UP001054252">
    <property type="component" value="Unassembled WGS sequence"/>
</dbReference>
<dbReference type="SMART" id="SM00220">
    <property type="entry name" value="S_TKc"/>
    <property type="match status" value="1"/>
</dbReference>
<feature type="region of interest" description="Disordered" evidence="17">
    <location>
        <begin position="87"/>
        <end position="112"/>
    </location>
</feature>